<comment type="pathway">
    <text evidence="1">Protein modification; protein ubiquitination.</text>
</comment>
<proteinExistence type="inferred from homology"/>
<feature type="repeat" description="ANK" evidence="7">
    <location>
        <begin position="534"/>
        <end position="574"/>
    </location>
</feature>
<evidence type="ECO:0000256" key="5">
    <source>
        <dbReference type="ARBA" id="ARBA00038500"/>
    </source>
</evidence>
<dbReference type="FunCoup" id="A0A1S3JT44">
    <property type="interactions" value="476"/>
</dbReference>
<reference evidence="9" key="1">
    <citation type="submission" date="2025-08" db="UniProtKB">
        <authorList>
            <consortium name="RefSeq"/>
        </authorList>
    </citation>
    <scope>IDENTIFICATION</scope>
    <source>
        <tissue evidence="9">Gonads</tissue>
    </source>
</reference>
<organism evidence="8 9">
    <name type="scientific">Lingula anatina</name>
    <name type="common">Brachiopod</name>
    <name type="synonym">Lingula unguis</name>
    <dbReference type="NCBI Taxonomy" id="7574"/>
    <lineage>
        <taxon>Eukaryota</taxon>
        <taxon>Metazoa</taxon>
        <taxon>Spiralia</taxon>
        <taxon>Lophotrochozoa</taxon>
        <taxon>Brachiopoda</taxon>
        <taxon>Linguliformea</taxon>
        <taxon>Lingulata</taxon>
        <taxon>Lingulida</taxon>
        <taxon>Linguloidea</taxon>
        <taxon>Lingulidae</taxon>
        <taxon>Lingula</taxon>
    </lineage>
</organism>
<dbReference type="InParanoid" id="A0A1S3JT44"/>
<keyword evidence="2" id="KW-0677">Repeat</keyword>
<dbReference type="STRING" id="7574.A0A1S3JT44"/>
<dbReference type="Pfam" id="PF12796">
    <property type="entry name" value="Ank_2"/>
    <property type="match status" value="2"/>
</dbReference>
<evidence type="ECO:0000313" key="9">
    <source>
        <dbReference type="RefSeq" id="XP_013413560.1"/>
    </source>
</evidence>
<dbReference type="Pfam" id="PF00023">
    <property type="entry name" value="Ank"/>
    <property type="match status" value="1"/>
</dbReference>
<feature type="repeat" description="ANK" evidence="7">
    <location>
        <begin position="90"/>
        <end position="122"/>
    </location>
</feature>
<evidence type="ECO:0000256" key="4">
    <source>
        <dbReference type="ARBA" id="ARBA00023043"/>
    </source>
</evidence>
<keyword evidence="3" id="KW-0833">Ubl conjugation pathway</keyword>
<protein>
    <recommendedName>
        <fullName evidence="6">Protein fem-1 homolog B</fullName>
    </recommendedName>
</protein>
<evidence type="ECO:0000256" key="3">
    <source>
        <dbReference type="ARBA" id="ARBA00022786"/>
    </source>
</evidence>
<dbReference type="PROSITE" id="PS50297">
    <property type="entry name" value="ANK_REP_REGION"/>
    <property type="match status" value="3"/>
</dbReference>
<dbReference type="SUPFAM" id="SSF48403">
    <property type="entry name" value="Ankyrin repeat"/>
    <property type="match status" value="2"/>
</dbReference>
<dbReference type="Proteomes" id="UP000085678">
    <property type="component" value="Unplaced"/>
</dbReference>
<dbReference type="PRINTS" id="PR01415">
    <property type="entry name" value="ANKYRIN"/>
</dbReference>
<dbReference type="AlphaFoldDB" id="A0A1S3JT44"/>
<dbReference type="PANTHER" id="PTHR24173">
    <property type="entry name" value="ANKYRIN REPEAT CONTAINING"/>
    <property type="match status" value="1"/>
</dbReference>
<evidence type="ECO:0000313" key="8">
    <source>
        <dbReference type="Proteomes" id="UP000085678"/>
    </source>
</evidence>
<dbReference type="Gene3D" id="1.25.40.20">
    <property type="entry name" value="Ankyrin repeat-containing domain"/>
    <property type="match status" value="3"/>
</dbReference>
<evidence type="ECO:0000256" key="6">
    <source>
        <dbReference type="ARBA" id="ARBA00072197"/>
    </source>
</evidence>
<dbReference type="PROSITE" id="PS50088">
    <property type="entry name" value="ANK_REPEAT"/>
    <property type="match status" value="5"/>
</dbReference>
<name>A0A1S3JT44_LINAN</name>
<accession>A0A1S3JT44</accession>
<comment type="similarity">
    <text evidence="5">Belongs to the fem-1 family.</text>
</comment>
<dbReference type="RefSeq" id="XP_013413560.1">
    <property type="nucleotide sequence ID" value="XM_013558106.2"/>
</dbReference>
<feature type="repeat" description="ANK" evidence="7">
    <location>
        <begin position="156"/>
        <end position="188"/>
    </location>
</feature>
<dbReference type="OrthoDB" id="4429489at2759"/>
<dbReference type="GO" id="GO:0005737">
    <property type="term" value="C:cytoplasm"/>
    <property type="evidence" value="ECO:0007669"/>
    <property type="project" value="UniProtKB-SubCell"/>
</dbReference>
<keyword evidence="8" id="KW-1185">Reference proteome</keyword>
<dbReference type="SMART" id="SM00248">
    <property type="entry name" value="ANK"/>
    <property type="match status" value="8"/>
</dbReference>
<dbReference type="FunFam" id="1.25.40.20:FF:000205">
    <property type="entry name" value="Fem-1 homolog B"/>
    <property type="match status" value="1"/>
</dbReference>
<gene>
    <name evidence="9" type="primary">LOC106175932</name>
</gene>
<evidence type="ECO:0000256" key="7">
    <source>
        <dbReference type="PROSITE-ProRule" id="PRU00023"/>
    </source>
</evidence>
<sequence length="630" mass="70857">MDTGGTLRERVYAAARDGMAISMFAILCSKNMDEIKDALEHVTEEDGQRVTPLIIAAKNGHDKVIKTILSHFQVDLEQAGTVKFDGYVIESATALWCAAGAGKFDVVQTLIEAGTDVNHPTLTNSTPLRAACFDGRLDIVKYLVEHQANIHVANKYNNTCLMIASYKGHKDVVTYLLEQKADPDCRAHCGATALHFAAEMGHLEIVKELLRFKAVQVKNDHGMTPLMVSAESCQNAVVEFLVSHEDCSKLERIEALELLGASYANDKDSYDLRKAYSYMWHAMTERHSDPENIIFKFVMPPIEAYENHKECQTMKQLQEIQYDHNELHMEALVLRERILGSDNPDIPHPVIFRGAVFADSARFDRCIALWMHAMRLRKKNNRTISKDLLRFAQVFSQMIHVGVNLDFPSVQVVLEYAISELKHNYDMFNTATEDEKAAVRDLIDCNIHTTLYLLVIVTKVSLTKEQDFQLCSLVYSFNQLDVSLKNGYRPLHMVADHGTLVDDFHVNDVVKFPNAGLLRLLLKCGSQVDAVDNQGNTALHVIVRYNRPISHFITLHSIITSLLEYGAHIDRVNGRGLTAEDYSTTGVAEIILKTQRSLSLKCLAAKAIKEKKIPYKGNVPATLLDFIDMH</sequence>
<dbReference type="InterPro" id="IPR002110">
    <property type="entry name" value="Ankyrin_rpt"/>
</dbReference>
<feature type="repeat" description="ANK" evidence="7">
    <location>
        <begin position="123"/>
        <end position="155"/>
    </location>
</feature>
<dbReference type="KEGG" id="lak:106175932"/>
<keyword evidence="4 7" id="KW-0040">ANK repeat</keyword>
<dbReference type="InterPro" id="IPR036770">
    <property type="entry name" value="Ankyrin_rpt-contain_sf"/>
</dbReference>
<dbReference type="GeneID" id="106175932"/>
<evidence type="ECO:0000256" key="2">
    <source>
        <dbReference type="ARBA" id="ARBA00022737"/>
    </source>
</evidence>
<evidence type="ECO:0000256" key="1">
    <source>
        <dbReference type="ARBA" id="ARBA00004906"/>
    </source>
</evidence>
<dbReference type="PANTHER" id="PTHR24173:SF78">
    <property type="entry name" value="PROTEIN FEM-1 HOMOLOG B"/>
    <property type="match status" value="1"/>
</dbReference>
<dbReference type="OMA" id="ISTKTTC"/>
<feature type="repeat" description="ANK" evidence="7">
    <location>
        <begin position="189"/>
        <end position="214"/>
    </location>
</feature>